<name>Q2H7G1_CHAGB</name>
<sequence length="56" mass="5829">MSLQDQGEARGSGNKTDRDTDIIINGLVAPLSLPFGTQSPWASPWDLSNLAAASAS</sequence>
<dbReference type="VEuPathDB" id="FungiDB:CHGG_05404"/>
<dbReference type="AlphaFoldDB" id="Q2H7G1"/>
<dbReference type="InParanoid" id="Q2H7G1"/>
<gene>
    <name evidence="1" type="ORF">CHGG_05404</name>
</gene>
<proteinExistence type="predicted"/>
<organism evidence="1 2">
    <name type="scientific">Chaetomium globosum (strain ATCC 6205 / CBS 148.51 / DSM 1962 / NBRC 6347 / NRRL 1970)</name>
    <name type="common">Soil fungus</name>
    <dbReference type="NCBI Taxonomy" id="306901"/>
    <lineage>
        <taxon>Eukaryota</taxon>
        <taxon>Fungi</taxon>
        <taxon>Dikarya</taxon>
        <taxon>Ascomycota</taxon>
        <taxon>Pezizomycotina</taxon>
        <taxon>Sordariomycetes</taxon>
        <taxon>Sordariomycetidae</taxon>
        <taxon>Sordariales</taxon>
        <taxon>Chaetomiaceae</taxon>
        <taxon>Chaetomium</taxon>
    </lineage>
</organism>
<dbReference type="EMBL" id="CH408031">
    <property type="protein sequence ID" value="EAQ88785.1"/>
    <property type="molecule type" value="Genomic_DNA"/>
</dbReference>
<evidence type="ECO:0000313" key="1">
    <source>
        <dbReference type="EMBL" id="EAQ88785.1"/>
    </source>
</evidence>
<accession>Q2H7G1</accession>
<dbReference type="Proteomes" id="UP000001056">
    <property type="component" value="Unassembled WGS sequence"/>
</dbReference>
<reference evidence="2" key="1">
    <citation type="journal article" date="2015" name="Genome Announc.">
        <title>Draft genome sequence of the cellulolytic fungus Chaetomium globosum.</title>
        <authorList>
            <person name="Cuomo C.A."/>
            <person name="Untereiner W.A."/>
            <person name="Ma L.-J."/>
            <person name="Grabherr M."/>
            <person name="Birren B.W."/>
        </authorList>
    </citation>
    <scope>NUCLEOTIDE SEQUENCE [LARGE SCALE GENOMIC DNA]</scope>
    <source>
        <strain evidence="2">ATCC 6205 / CBS 148.51 / DSM 1962 / NBRC 6347 / NRRL 1970</strain>
    </source>
</reference>
<dbReference type="GeneID" id="4391214"/>
<dbReference type="RefSeq" id="XP_001221499.1">
    <property type="nucleotide sequence ID" value="XM_001221498.1"/>
</dbReference>
<evidence type="ECO:0000313" key="2">
    <source>
        <dbReference type="Proteomes" id="UP000001056"/>
    </source>
</evidence>
<dbReference type="HOGENOM" id="CLU_3014020_0_0_1"/>
<protein>
    <submittedName>
        <fullName evidence="1">Uncharacterized protein</fullName>
    </submittedName>
</protein>
<keyword evidence="2" id="KW-1185">Reference proteome</keyword>